<protein>
    <recommendedName>
        <fullName evidence="1">Glycosyltransferase 2-like domain-containing protein</fullName>
    </recommendedName>
</protein>
<dbReference type="InterPro" id="IPR029044">
    <property type="entry name" value="Nucleotide-diphossugar_trans"/>
</dbReference>
<dbReference type="AlphaFoldDB" id="X1HMH8"/>
<dbReference type="EMBL" id="BARU01019906">
    <property type="protein sequence ID" value="GAH58265.1"/>
    <property type="molecule type" value="Genomic_DNA"/>
</dbReference>
<evidence type="ECO:0000259" key="1">
    <source>
        <dbReference type="Pfam" id="PF00535"/>
    </source>
</evidence>
<proteinExistence type="predicted"/>
<comment type="caution">
    <text evidence="2">The sequence shown here is derived from an EMBL/GenBank/DDBJ whole genome shotgun (WGS) entry which is preliminary data.</text>
</comment>
<dbReference type="PANTHER" id="PTHR48090">
    <property type="entry name" value="UNDECAPRENYL-PHOSPHATE 4-DEOXY-4-FORMAMIDO-L-ARABINOSE TRANSFERASE-RELATED"/>
    <property type="match status" value="1"/>
</dbReference>
<gene>
    <name evidence="2" type="ORF">S03H2_32747</name>
</gene>
<reference evidence="2" key="1">
    <citation type="journal article" date="2014" name="Front. Microbiol.">
        <title>High frequency of phylogenetically diverse reductive dehalogenase-homologous genes in deep subseafloor sedimentary metagenomes.</title>
        <authorList>
            <person name="Kawai M."/>
            <person name="Futagami T."/>
            <person name="Toyoda A."/>
            <person name="Takaki Y."/>
            <person name="Nishi S."/>
            <person name="Hori S."/>
            <person name="Arai W."/>
            <person name="Tsubouchi T."/>
            <person name="Morono Y."/>
            <person name="Uchiyama I."/>
            <person name="Ito T."/>
            <person name="Fujiyama A."/>
            <person name="Inagaki F."/>
            <person name="Takami H."/>
        </authorList>
    </citation>
    <scope>NUCLEOTIDE SEQUENCE</scope>
    <source>
        <strain evidence="2">Expedition CK06-06</strain>
    </source>
</reference>
<dbReference type="CDD" id="cd04179">
    <property type="entry name" value="DPM_DPG-synthase_like"/>
    <property type="match status" value="1"/>
</dbReference>
<feature type="domain" description="Glycosyltransferase 2-like" evidence="1">
    <location>
        <begin position="11"/>
        <end position="151"/>
    </location>
</feature>
<dbReference type="SUPFAM" id="SSF53448">
    <property type="entry name" value="Nucleotide-diphospho-sugar transferases"/>
    <property type="match status" value="1"/>
</dbReference>
<dbReference type="InterPro" id="IPR001173">
    <property type="entry name" value="Glyco_trans_2-like"/>
</dbReference>
<name>X1HMH8_9ZZZZ</name>
<organism evidence="2">
    <name type="scientific">marine sediment metagenome</name>
    <dbReference type="NCBI Taxonomy" id="412755"/>
    <lineage>
        <taxon>unclassified sequences</taxon>
        <taxon>metagenomes</taxon>
        <taxon>ecological metagenomes</taxon>
    </lineage>
</organism>
<dbReference type="InterPro" id="IPR050256">
    <property type="entry name" value="Glycosyltransferase_2"/>
</dbReference>
<accession>X1HMH8</accession>
<dbReference type="Gene3D" id="3.90.550.10">
    <property type="entry name" value="Spore Coat Polysaccharide Biosynthesis Protein SpsA, Chain A"/>
    <property type="match status" value="1"/>
</dbReference>
<evidence type="ECO:0000313" key="2">
    <source>
        <dbReference type="EMBL" id="GAH58265.1"/>
    </source>
</evidence>
<feature type="non-terminal residue" evidence="2">
    <location>
        <position position="216"/>
    </location>
</feature>
<dbReference type="Pfam" id="PF00535">
    <property type="entry name" value="Glycos_transf_2"/>
    <property type="match status" value="1"/>
</dbReference>
<sequence>MGEVIESIPRDIPGVESIDVVVINDGSTDDTAKVAAEAGAKVVSFSHNKGLGAAFGEGLRTALGLGADIIVNIDADGQFNPQDIPKLIRPIIDKQADMVTASRFADYDLIPKMPWIKKWGNRRAANIVNKLAGQELHDVSCGFRAYSRDAALRATLLGGHTYTHEVILDLAFRGLRIIEVPVKVIGVRKVGKSRVAGNVWKYGWNSLMIILKGIQG</sequence>